<reference evidence="1" key="1">
    <citation type="submission" date="2023-05" db="EMBL/GenBank/DDBJ databases">
        <title>Anaerotaeda fermentans gen. nov., sp. nov., a novel anaerobic planctomycete of the new family within the order Sedimentisphaerales isolated from Taman Peninsula, Russia.</title>
        <authorList>
            <person name="Khomyakova M.A."/>
            <person name="Merkel A.Y."/>
            <person name="Slobodkin A.I."/>
        </authorList>
    </citation>
    <scope>NUCLEOTIDE SEQUENCE</scope>
    <source>
        <strain evidence="1">M17dextr</strain>
    </source>
</reference>
<dbReference type="InterPro" id="IPR035069">
    <property type="entry name" value="TTHA1013/TTHA0281-like"/>
</dbReference>
<evidence type="ECO:0000313" key="2">
    <source>
        <dbReference type="Proteomes" id="UP001431776"/>
    </source>
</evidence>
<dbReference type="SUPFAM" id="SSF143100">
    <property type="entry name" value="TTHA1013/TTHA0281-like"/>
    <property type="match status" value="1"/>
</dbReference>
<dbReference type="PANTHER" id="PTHR34504">
    <property type="entry name" value="ANTITOXIN HICB"/>
    <property type="match status" value="1"/>
</dbReference>
<accession>A0AAW6U0H3</accession>
<keyword evidence="2" id="KW-1185">Reference proteome</keyword>
<organism evidence="1 2">
    <name type="scientific">Anaerobaca lacustris</name>
    <dbReference type="NCBI Taxonomy" id="3044600"/>
    <lineage>
        <taxon>Bacteria</taxon>
        <taxon>Pseudomonadati</taxon>
        <taxon>Planctomycetota</taxon>
        <taxon>Phycisphaerae</taxon>
        <taxon>Sedimentisphaerales</taxon>
        <taxon>Anaerobacaceae</taxon>
        <taxon>Anaerobaca</taxon>
    </lineage>
</organism>
<dbReference type="RefSeq" id="WP_349246787.1">
    <property type="nucleotide sequence ID" value="NZ_JASCXX010000034.1"/>
</dbReference>
<dbReference type="AlphaFoldDB" id="A0AAW6U0H3"/>
<dbReference type="Proteomes" id="UP001431776">
    <property type="component" value="Unassembled WGS sequence"/>
</dbReference>
<name>A0AAW6U0H3_9BACT</name>
<dbReference type="EMBL" id="JASCXX010000034">
    <property type="protein sequence ID" value="MDI6451380.1"/>
    <property type="molecule type" value="Genomic_DNA"/>
</dbReference>
<dbReference type="Gene3D" id="3.30.160.250">
    <property type="match status" value="1"/>
</dbReference>
<comment type="caution">
    <text evidence="1">The sequence shown here is derived from an EMBL/GenBank/DDBJ whole genome shotgun (WGS) entry which is preliminary data.</text>
</comment>
<dbReference type="PANTHER" id="PTHR34504:SF4">
    <property type="entry name" value="ANTITOXIN HICB"/>
    <property type="match status" value="1"/>
</dbReference>
<gene>
    <name evidence="1" type="ORF">QJ522_20125</name>
</gene>
<evidence type="ECO:0000313" key="1">
    <source>
        <dbReference type="EMBL" id="MDI6451380.1"/>
    </source>
</evidence>
<sequence>MQVQLTAVFKEVAEGYIGFVEELPGANTQGATLEEARANLAEAIQLVLEANRALAQESLEGQDVIRESVTITAA</sequence>
<protein>
    <submittedName>
        <fullName evidence="1">Type II toxin-antitoxin system HicB family antitoxin</fullName>
    </submittedName>
</protein>
<dbReference type="InterPro" id="IPR051404">
    <property type="entry name" value="TA_system_antitoxin"/>
</dbReference>
<proteinExistence type="predicted"/>